<evidence type="ECO:0000313" key="3">
    <source>
        <dbReference type="EMBL" id="KTS97344.1"/>
    </source>
</evidence>
<reference evidence="3 4" key="1">
    <citation type="journal article" date="2016" name="Front. Microbiol.">
        <title>Genomic Resource of Rice Seed Associated Bacteria.</title>
        <authorList>
            <person name="Midha S."/>
            <person name="Bansal K."/>
            <person name="Sharma S."/>
            <person name="Kumar N."/>
            <person name="Patil P.P."/>
            <person name="Chaudhry V."/>
            <person name="Patil P.B."/>
        </authorList>
    </citation>
    <scope>NUCLEOTIDE SEQUENCE [LARGE SCALE GENOMIC DNA]</scope>
    <source>
        <strain evidence="3 4">RSA13</strain>
    </source>
</reference>
<feature type="chain" id="PRO_5044284400" description="Secreted protein" evidence="2">
    <location>
        <begin position="26"/>
        <end position="64"/>
    </location>
</feature>
<feature type="signal peptide" evidence="2">
    <location>
        <begin position="1"/>
        <end position="25"/>
    </location>
</feature>
<accession>A0AB34VF13</accession>
<sequence length="64" mass="6503">MTKITQIAAFFLTVALCAAPGLATAQLTDPGNVRTGLHPGSQAGHSEILGDSSLPQNSGQNQAQ</sequence>
<dbReference type="GeneID" id="61252619"/>
<dbReference type="RefSeq" id="WP_006118279.1">
    <property type="nucleotide sequence ID" value="NZ_CP049115.1"/>
</dbReference>
<keyword evidence="2" id="KW-0732">Signal</keyword>
<dbReference type="Proteomes" id="UP000072520">
    <property type="component" value="Unassembled WGS sequence"/>
</dbReference>
<name>A0AB34VF13_9GAMM</name>
<feature type="compositionally biased region" description="Polar residues" evidence="1">
    <location>
        <begin position="53"/>
        <end position="64"/>
    </location>
</feature>
<organism evidence="3 4">
    <name type="scientific">Pantoea stewartii</name>
    <dbReference type="NCBI Taxonomy" id="66269"/>
    <lineage>
        <taxon>Bacteria</taxon>
        <taxon>Pseudomonadati</taxon>
        <taxon>Pseudomonadota</taxon>
        <taxon>Gammaproteobacteria</taxon>
        <taxon>Enterobacterales</taxon>
        <taxon>Erwiniaceae</taxon>
        <taxon>Pantoea</taxon>
    </lineage>
</organism>
<proteinExistence type="predicted"/>
<evidence type="ECO:0000313" key="4">
    <source>
        <dbReference type="Proteomes" id="UP000072520"/>
    </source>
</evidence>
<dbReference type="AlphaFoldDB" id="A0AB34VF13"/>
<comment type="caution">
    <text evidence="3">The sequence shown here is derived from an EMBL/GenBank/DDBJ whole genome shotgun (WGS) entry which is preliminary data.</text>
</comment>
<evidence type="ECO:0000256" key="1">
    <source>
        <dbReference type="SAM" id="MobiDB-lite"/>
    </source>
</evidence>
<evidence type="ECO:0008006" key="5">
    <source>
        <dbReference type="Google" id="ProtNLM"/>
    </source>
</evidence>
<feature type="region of interest" description="Disordered" evidence="1">
    <location>
        <begin position="29"/>
        <end position="64"/>
    </location>
</feature>
<gene>
    <name evidence="3" type="ORF">RSA13_11460</name>
</gene>
<evidence type="ECO:0000256" key="2">
    <source>
        <dbReference type="SAM" id="SignalP"/>
    </source>
</evidence>
<dbReference type="EMBL" id="LDSI01000015">
    <property type="protein sequence ID" value="KTS97344.1"/>
    <property type="molecule type" value="Genomic_DNA"/>
</dbReference>
<protein>
    <recommendedName>
        <fullName evidence="5">Secreted protein</fullName>
    </recommendedName>
</protein>